<keyword evidence="5" id="KW-0966">Cell projection</keyword>
<keyword evidence="8" id="KW-1185">Reference proteome</keyword>
<evidence type="ECO:0000256" key="3">
    <source>
        <dbReference type="ARBA" id="ARBA00020568"/>
    </source>
</evidence>
<keyword evidence="4" id="KW-0969">Cilium</keyword>
<gene>
    <name evidence="7" type="ORF">OKIOD_LOCUS16984</name>
</gene>
<reference evidence="7 8" key="1">
    <citation type="submission" date="2021-04" db="EMBL/GenBank/DDBJ databases">
        <authorList>
            <person name="Bliznina A."/>
        </authorList>
    </citation>
    <scope>NUCLEOTIDE SEQUENCE [LARGE SCALE GENOMIC DNA]</scope>
</reference>
<feature type="coiled-coil region" evidence="6">
    <location>
        <begin position="217"/>
        <end position="248"/>
    </location>
</feature>
<protein>
    <recommendedName>
        <fullName evidence="3">Intraflagellar transport protein 57 homolog</fullName>
    </recommendedName>
</protein>
<organism evidence="7 8">
    <name type="scientific">Oikopleura dioica</name>
    <name type="common">Tunicate</name>
    <dbReference type="NCBI Taxonomy" id="34765"/>
    <lineage>
        <taxon>Eukaryota</taxon>
        <taxon>Metazoa</taxon>
        <taxon>Chordata</taxon>
        <taxon>Tunicata</taxon>
        <taxon>Appendicularia</taxon>
        <taxon>Copelata</taxon>
        <taxon>Oikopleuridae</taxon>
        <taxon>Oikopleura</taxon>
    </lineage>
</organism>
<dbReference type="InterPro" id="IPR019530">
    <property type="entry name" value="Intra-flagellar_transport_57"/>
</dbReference>
<dbReference type="EMBL" id="OU015567">
    <property type="protein sequence ID" value="CAG5114151.1"/>
    <property type="molecule type" value="Genomic_DNA"/>
</dbReference>
<evidence type="ECO:0000256" key="4">
    <source>
        <dbReference type="ARBA" id="ARBA00023069"/>
    </source>
</evidence>
<evidence type="ECO:0000313" key="7">
    <source>
        <dbReference type="EMBL" id="CAG5114151.1"/>
    </source>
</evidence>
<evidence type="ECO:0000256" key="6">
    <source>
        <dbReference type="SAM" id="Coils"/>
    </source>
</evidence>
<evidence type="ECO:0000256" key="1">
    <source>
        <dbReference type="ARBA" id="ARBA00004138"/>
    </source>
</evidence>
<dbReference type="Pfam" id="PF10498">
    <property type="entry name" value="IFT57"/>
    <property type="match status" value="1"/>
</dbReference>
<sequence length="288" mass="32215">MESCRRLGVDVDFPPQKIRKGHGNEVVKILTSLADLALERRGHRFFAPKFPTESDETEEAGTVDDSDVELEMDEEIDDIGESDDDGAIIQIGSTPIGASDAPTPPISKLPAVDRDTWRDEVERLTPQLKLVLRSDQTNWRQRIDQLKTSAEKIESGSVDTVRKLNAMGDEIGADLDKMKSRERHINQQLDHLVQQLRVSHDRLAQVQENYNSQTAGVAEKSNKLADVNNQLEKIKAEMEERAATISDNKPLATAKKARAELEKEICELDVRIATIENDLHTFTVVQAA</sequence>
<comment type="subcellular location">
    <subcellularLocation>
        <location evidence="1">Cell projection</location>
        <location evidence="1">Cilium</location>
    </subcellularLocation>
</comment>
<evidence type="ECO:0000256" key="5">
    <source>
        <dbReference type="ARBA" id="ARBA00023273"/>
    </source>
</evidence>
<dbReference type="PANTHER" id="PTHR16011">
    <property type="entry name" value="IFT57/HIPPI"/>
    <property type="match status" value="1"/>
</dbReference>
<dbReference type="PANTHER" id="PTHR16011:SF0">
    <property type="entry name" value="INTRAFLAGELLAR TRANSPORT PROTEIN 57 HOMOLOG"/>
    <property type="match status" value="1"/>
</dbReference>
<comment type="similarity">
    <text evidence="2">Belongs to the IFT57 family.</text>
</comment>
<dbReference type="Proteomes" id="UP001158576">
    <property type="component" value="Chromosome 2"/>
</dbReference>
<accession>A0ABN7TBY3</accession>
<keyword evidence="6" id="KW-0175">Coiled coil</keyword>
<evidence type="ECO:0000313" key="8">
    <source>
        <dbReference type="Proteomes" id="UP001158576"/>
    </source>
</evidence>
<name>A0ABN7TBY3_OIKDI</name>
<proteinExistence type="inferred from homology"/>
<evidence type="ECO:0000256" key="2">
    <source>
        <dbReference type="ARBA" id="ARBA00009415"/>
    </source>
</evidence>